<dbReference type="InterPro" id="IPR046847">
    <property type="entry name" value="Xre-like_HTH"/>
</dbReference>
<evidence type="ECO:0000313" key="5">
    <source>
        <dbReference type="Proteomes" id="UP000036338"/>
    </source>
</evidence>
<dbReference type="AlphaFoldDB" id="A0A0J5WLN7"/>
<sequence length="167" mass="17983">MAATTPAARQPAKRAAAPRAATPAGGSNGLGADKGDFDTFRRMAPMSQRRTIAEGFDAVIIERVARELLGVPVQSLLSALSLPSSTILRKIAKHDRLSQGESDRVARVLYVLDLATDLFEDGERAAVWMSRANAELDGLKPLEVLDVQPGYDRVRDILNRAQFGVAA</sequence>
<gene>
    <name evidence="4" type="ORF">VL15_27485</name>
</gene>
<reference evidence="4 5" key="1">
    <citation type="submission" date="2015-05" db="EMBL/GenBank/DDBJ databases">
        <title>Draft genome of Burkholderia cepacia LK29.</title>
        <authorList>
            <person name="Chan X.Y."/>
        </authorList>
    </citation>
    <scope>NUCLEOTIDE SEQUENCE [LARGE SCALE GENOMIC DNA]</scope>
    <source>
        <strain evidence="4 5">LK29</strain>
    </source>
</reference>
<dbReference type="PATRIC" id="fig|292.27.peg.5896"/>
<evidence type="ECO:0000259" key="2">
    <source>
        <dbReference type="Pfam" id="PF09722"/>
    </source>
</evidence>
<dbReference type="Pfam" id="PF20432">
    <property type="entry name" value="Xre-like-HTH"/>
    <property type="match status" value="1"/>
</dbReference>
<dbReference type="NCBIfam" id="TIGR02293">
    <property type="entry name" value="TAS_TIGR02293"/>
    <property type="match status" value="1"/>
</dbReference>
<protein>
    <submittedName>
        <fullName evidence="4">Uncharacterized protein</fullName>
    </submittedName>
</protein>
<dbReference type="Proteomes" id="UP000036338">
    <property type="component" value="Unassembled WGS sequence"/>
</dbReference>
<dbReference type="EMBL" id="LDWR01000048">
    <property type="protein sequence ID" value="KML49985.1"/>
    <property type="molecule type" value="Genomic_DNA"/>
</dbReference>
<comment type="caution">
    <text evidence="4">The sequence shown here is derived from an EMBL/GenBank/DDBJ whole genome shotgun (WGS) entry which is preliminary data.</text>
</comment>
<feature type="domain" description="Antitoxin Xre/MbcA/ParS-like toxin-binding" evidence="2">
    <location>
        <begin position="115"/>
        <end position="164"/>
    </location>
</feature>
<feature type="domain" description="Antitoxin Xre-like helix-turn-helix" evidence="3">
    <location>
        <begin position="50"/>
        <end position="109"/>
    </location>
</feature>
<dbReference type="InterPro" id="IPR024467">
    <property type="entry name" value="Xre/MbcA/ParS-like_toxin-bd"/>
</dbReference>
<proteinExistence type="predicted"/>
<dbReference type="InterPro" id="IPR011979">
    <property type="entry name" value="Antitox_Xre"/>
</dbReference>
<evidence type="ECO:0000256" key="1">
    <source>
        <dbReference type="SAM" id="MobiDB-lite"/>
    </source>
</evidence>
<dbReference type="Pfam" id="PF09722">
    <property type="entry name" value="Xre_MbcA_ParS_C"/>
    <property type="match status" value="1"/>
</dbReference>
<dbReference type="RefSeq" id="WP_048249816.1">
    <property type="nucleotide sequence ID" value="NZ_LDWR01000048.1"/>
</dbReference>
<dbReference type="GO" id="GO:0003677">
    <property type="term" value="F:DNA binding"/>
    <property type="evidence" value="ECO:0007669"/>
    <property type="project" value="InterPro"/>
</dbReference>
<organism evidence="4 5">
    <name type="scientific">Burkholderia cepacia</name>
    <name type="common">Pseudomonas cepacia</name>
    <dbReference type="NCBI Taxonomy" id="292"/>
    <lineage>
        <taxon>Bacteria</taxon>
        <taxon>Pseudomonadati</taxon>
        <taxon>Pseudomonadota</taxon>
        <taxon>Betaproteobacteria</taxon>
        <taxon>Burkholderiales</taxon>
        <taxon>Burkholderiaceae</taxon>
        <taxon>Burkholderia</taxon>
        <taxon>Burkholderia cepacia complex</taxon>
    </lineage>
</organism>
<evidence type="ECO:0000259" key="3">
    <source>
        <dbReference type="Pfam" id="PF20432"/>
    </source>
</evidence>
<name>A0A0J5WLN7_BURCE</name>
<feature type="compositionally biased region" description="Low complexity" evidence="1">
    <location>
        <begin position="1"/>
        <end position="24"/>
    </location>
</feature>
<feature type="region of interest" description="Disordered" evidence="1">
    <location>
        <begin position="1"/>
        <end position="33"/>
    </location>
</feature>
<evidence type="ECO:0000313" key="4">
    <source>
        <dbReference type="EMBL" id="KML49985.1"/>
    </source>
</evidence>
<accession>A0A0J5WLN7</accession>